<dbReference type="InterPro" id="IPR002656">
    <property type="entry name" value="Acyl_transf_3_dom"/>
</dbReference>
<feature type="transmembrane region" description="Helical" evidence="2">
    <location>
        <begin position="341"/>
        <end position="361"/>
    </location>
</feature>
<proteinExistence type="predicted"/>
<evidence type="ECO:0000313" key="5">
    <source>
        <dbReference type="Proteomes" id="UP000266677"/>
    </source>
</evidence>
<feature type="transmembrane region" description="Helical" evidence="2">
    <location>
        <begin position="245"/>
        <end position="264"/>
    </location>
</feature>
<sequence length="509" mass="55132">MLEGGDESDHHPDERECADDLPEPHRSLPRTHRPNGGALRNHGDASPVVRTAATILPCATDRRILFARRGLTWRSGPEGTYRSVAAERSSTETAERRWSVDLLRVGSLAVVVVVHWISVRVTLVDGSVRGAAALHGKPIWMLTWLLQVMPLFFLAGGFANTLLVDRWRCAGTGFGAYLGPRARRLVAPAVLLVAVLGPVVRMLSGNIELARTAAHLIGSPLWFLAVYLVAVALAPLAVRIHDHAAWIAPVGLLGCSLLVDGVRFSGLSFVAGWNLLFVWVFCHQLGILHARGTFRAVSDGLLLILVALGVGILIAMVAGPYPGSMFGLADAPVSNLSPPTSAVSVLATLQFAVFTIIDRRIGEWRPVERMRLLISYLTTRLMTIYLWHVPVIAVLTAAALLAPDPLLPADPLTWWLTRPAWIILGGIILFGVVRLALGWDLFCARYLPRTSSAAALAGTLLAIGAIYFLWRDGLSPTLSPLLLLAGAALLTTTHRVPTPTPTRPHRIEH</sequence>
<dbReference type="EMBL" id="QZFU01000014">
    <property type="protein sequence ID" value="RJO78031.1"/>
    <property type="molecule type" value="Genomic_DNA"/>
</dbReference>
<protein>
    <submittedName>
        <fullName evidence="4">Acyltransferase</fullName>
    </submittedName>
</protein>
<evidence type="ECO:0000313" key="4">
    <source>
        <dbReference type="EMBL" id="RJO78031.1"/>
    </source>
</evidence>
<dbReference type="Proteomes" id="UP000266677">
    <property type="component" value="Unassembled WGS sequence"/>
</dbReference>
<keyword evidence="5" id="KW-1185">Reference proteome</keyword>
<accession>A0A3A4L5X7</accession>
<keyword evidence="4" id="KW-0808">Transferase</keyword>
<evidence type="ECO:0000259" key="3">
    <source>
        <dbReference type="Pfam" id="PF01757"/>
    </source>
</evidence>
<keyword evidence="4" id="KW-0012">Acyltransferase</keyword>
<feature type="transmembrane region" description="Helical" evidence="2">
    <location>
        <begin position="102"/>
        <end position="119"/>
    </location>
</feature>
<evidence type="ECO:0000256" key="2">
    <source>
        <dbReference type="SAM" id="Phobius"/>
    </source>
</evidence>
<keyword evidence="2" id="KW-1133">Transmembrane helix</keyword>
<feature type="transmembrane region" description="Helical" evidence="2">
    <location>
        <begin position="185"/>
        <end position="204"/>
    </location>
</feature>
<gene>
    <name evidence="4" type="ORF">D5S18_07165</name>
</gene>
<dbReference type="AlphaFoldDB" id="A0A3A4L5X7"/>
<name>A0A3A4L5X7_9NOCA</name>
<organism evidence="4 5">
    <name type="scientific">Nocardia panacis</name>
    <dbReference type="NCBI Taxonomy" id="2340916"/>
    <lineage>
        <taxon>Bacteria</taxon>
        <taxon>Bacillati</taxon>
        <taxon>Actinomycetota</taxon>
        <taxon>Actinomycetes</taxon>
        <taxon>Mycobacteriales</taxon>
        <taxon>Nocardiaceae</taxon>
        <taxon>Nocardia</taxon>
    </lineage>
</organism>
<keyword evidence="2" id="KW-0472">Membrane</keyword>
<evidence type="ECO:0000256" key="1">
    <source>
        <dbReference type="SAM" id="MobiDB-lite"/>
    </source>
</evidence>
<feature type="region of interest" description="Disordered" evidence="1">
    <location>
        <begin position="1"/>
        <end position="44"/>
    </location>
</feature>
<feature type="domain" description="Acyltransferase 3" evidence="3">
    <location>
        <begin position="99"/>
        <end position="432"/>
    </location>
</feature>
<dbReference type="GO" id="GO:0016747">
    <property type="term" value="F:acyltransferase activity, transferring groups other than amino-acyl groups"/>
    <property type="evidence" value="ECO:0007669"/>
    <property type="project" value="InterPro"/>
</dbReference>
<comment type="caution">
    <text evidence="4">The sequence shown here is derived from an EMBL/GenBank/DDBJ whole genome shotgun (WGS) entry which is preliminary data.</text>
</comment>
<feature type="transmembrane region" description="Helical" evidence="2">
    <location>
        <begin position="421"/>
        <end position="441"/>
    </location>
</feature>
<feature type="transmembrane region" description="Helical" evidence="2">
    <location>
        <begin position="216"/>
        <end position="238"/>
    </location>
</feature>
<reference evidence="4 5" key="1">
    <citation type="submission" date="2018-09" db="EMBL/GenBank/DDBJ databases">
        <title>YIM PH21274 draft genome.</title>
        <authorList>
            <person name="Miao C."/>
        </authorList>
    </citation>
    <scope>NUCLEOTIDE SEQUENCE [LARGE SCALE GENOMIC DNA]</scope>
    <source>
        <strain evidence="4 5">YIM PH 21724</strain>
    </source>
</reference>
<feature type="transmembrane region" description="Helical" evidence="2">
    <location>
        <begin position="270"/>
        <end position="288"/>
    </location>
</feature>
<feature type="transmembrane region" description="Helical" evidence="2">
    <location>
        <begin position="139"/>
        <end position="164"/>
    </location>
</feature>
<dbReference type="Pfam" id="PF01757">
    <property type="entry name" value="Acyl_transf_3"/>
    <property type="match status" value="1"/>
</dbReference>
<feature type="transmembrane region" description="Helical" evidence="2">
    <location>
        <begin position="453"/>
        <end position="470"/>
    </location>
</feature>
<keyword evidence="2" id="KW-0812">Transmembrane</keyword>
<feature type="transmembrane region" description="Helical" evidence="2">
    <location>
        <begin position="300"/>
        <end position="321"/>
    </location>
</feature>
<feature type="transmembrane region" description="Helical" evidence="2">
    <location>
        <begin position="382"/>
        <end position="401"/>
    </location>
</feature>